<dbReference type="PANTHER" id="PTHR24366">
    <property type="entry name" value="IG(IMMUNOGLOBULIN) AND LRR(LEUCINE RICH REPEAT) DOMAINS"/>
    <property type="match status" value="1"/>
</dbReference>
<dbReference type="Pfam" id="PF13855">
    <property type="entry name" value="LRR_8"/>
    <property type="match status" value="2"/>
</dbReference>
<sequence length="617" mass="69217">MDLSDNKINLLIGTNHTVSIETLNIAHNRLTSLDLTFFGQIANLSVLYLVHNQIIRIDSTTPVKLLALEQLMLSNNQLTWFQPQAVSFPALQKLFLNSNNITFIPRNLANYPALEILNLRVNKLTRVDLSSVRQAKKLVELDLSGNKITSLSTPSPLKHDGLQVLIVDNNELVQVNFTGCTFPNIRAISLAHNRLTSVPSNVFQLFPTVLLYMYDNPTSCDIHILWTKLSERFRFAAECVSFVITISGTRYGDLMMPRYNWLMVHMYLIKFQIENQQIPNGFGWYFLSFLHTLLTGLLGNENNPSPCTIPRVNTTDNGWAMGIVAGIELGCSSITIENVSLPAAPGALAAFIQVISSLTVQLVFEKYYERGFNLTKALTAEMIRIGSSSMLEEMQIQPNVNIRQLTMLYTSLTHLPEGLRSLPKLDKLETPGNRLSQFSLTSFSSIQKLSYVDVSDNRITNYATLTNLELRANKLTRLDLSSLRNAKNLSVLALDGNRIASLSTSSPIKNDAIVHIGLDRNQLQQVNFSGCNFPNFRYLFVRQNQLTSVPLNVFQQFPSLTMYMSDNPLRCQDLAKYKQQLVGGALAVDPIRGDTKCLENQSSSIKVNDHQKICCTN</sequence>
<evidence type="ECO:0000256" key="1">
    <source>
        <dbReference type="ARBA" id="ARBA00022614"/>
    </source>
</evidence>
<evidence type="ECO:0000313" key="3">
    <source>
        <dbReference type="EMBL" id="KFB51053.1"/>
    </source>
</evidence>
<keyword evidence="2" id="KW-0677">Repeat</keyword>
<evidence type="ECO:0000256" key="2">
    <source>
        <dbReference type="ARBA" id="ARBA00022737"/>
    </source>
</evidence>
<dbReference type="SMART" id="SM00369">
    <property type="entry name" value="LRR_TYP"/>
    <property type="match status" value="8"/>
</dbReference>
<dbReference type="EnsemblMetazoa" id="ASIC019106-RA">
    <property type="protein sequence ID" value="ASIC019106-PA"/>
    <property type="gene ID" value="ASIC019106"/>
</dbReference>
<dbReference type="VEuPathDB" id="VectorBase:ASIC019106"/>
<accession>A0A084WLF9</accession>
<proteinExistence type="predicted"/>
<dbReference type="SUPFAM" id="SSF52058">
    <property type="entry name" value="L domain-like"/>
    <property type="match status" value="2"/>
</dbReference>
<dbReference type="EMBL" id="KE525350">
    <property type="protein sequence ID" value="KFB51053.1"/>
    <property type="molecule type" value="Genomic_DNA"/>
</dbReference>
<dbReference type="InterPro" id="IPR032675">
    <property type="entry name" value="LRR_dom_sf"/>
</dbReference>
<dbReference type="AlphaFoldDB" id="A0A084WLF9"/>
<gene>
    <name evidence="3" type="ORF">ZHAS_00019106</name>
</gene>
<evidence type="ECO:0000313" key="4">
    <source>
        <dbReference type="EnsemblMetazoa" id="ASIC019106-PA"/>
    </source>
</evidence>
<dbReference type="OrthoDB" id="676979at2759"/>
<dbReference type="PANTHER" id="PTHR24366:SF96">
    <property type="entry name" value="LEUCINE RICH REPEAT CONTAINING 53"/>
    <property type="match status" value="1"/>
</dbReference>
<dbReference type="STRING" id="74873.A0A084WLF9"/>
<organism evidence="3">
    <name type="scientific">Anopheles sinensis</name>
    <name type="common">Mosquito</name>
    <dbReference type="NCBI Taxonomy" id="74873"/>
    <lineage>
        <taxon>Eukaryota</taxon>
        <taxon>Metazoa</taxon>
        <taxon>Ecdysozoa</taxon>
        <taxon>Arthropoda</taxon>
        <taxon>Hexapoda</taxon>
        <taxon>Insecta</taxon>
        <taxon>Pterygota</taxon>
        <taxon>Neoptera</taxon>
        <taxon>Endopterygota</taxon>
        <taxon>Diptera</taxon>
        <taxon>Nematocera</taxon>
        <taxon>Culicoidea</taxon>
        <taxon>Culicidae</taxon>
        <taxon>Anophelinae</taxon>
        <taxon>Anopheles</taxon>
    </lineage>
</organism>
<keyword evidence="1" id="KW-0433">Leucine-rich repeat</keyword>
<dbReference type="InterPro" id="IPR003591">
    <property type="entry name" value="Leu-rich_rpt_typical-subtyp"/>
</dbReference>
<dbReference type="InterPro" id="IPR001611">
    <property type="entry name" value="Leu-rich_rpt"/>
</dbReference>
<dbReference type="PROSITE" id="PS51450">
    <property type="entry name" value="LRR"/>
    <property type="match status" value="3"/>
</dbReference>
<dbReference type="EMBL" id="ATLV01024237">
    <property type="status" value="NOT_ANNOTATED_CDS"/>
    <property type="molecule type" value="Genomic_DNA"/>
</dbReference>
<protein>
    <submittedName>
        <fullName evidence="3">AGAP007471-PA-like protein</fullName>
    </submittedName>
</protein>
<name>A0A084WLF9_ANOSI</name>
<keyword evidence="5" id="KW-1185">Reference proteome</keyword>
<dbReference type="Gene3D" id="3.80.10.10">
    <property type="entry name" value="Ribonuclease Inhibitor"/>
    <property type="match status" value="4"/>
</dbReference>
<evidence type="ECO:0000313" key="5">
    <source>
        <dbReference type="Proteomes" id="UP000030765"/>
    </source>
</evidence>
<reference evidence="4" key="2">
    <citation type="submission" date="2020-05" db="UniProtKB">
        <authorList>
            <consortium name="EnsemblMetazoa"/>
        </authorList>
    </citation>
    <scope>IDENTIFICATION</scope>
</reference>
<dbReference type="OMA" id="IVANIRI"/>
<dbReference type="Proteomes" id="UP000030765">
    <property type="component" value="Unassembled WGS sequence"/>
</dbReference>
<reference evidence="3 5" key="1">
    <citation type="journal article" date="2014" name="BMC Genomics">
        <title>Genome sequence of Anopheles sinensis provides insight into genetics basis of mosquito competence for malaria parasites.</title>
        <authorList>
            <person name="Zhou D."/>
            <person name="Zhang D."/>
            <person name="Ding G."/>
            <person name="Shi L."/>
            <person name="Hou Q."/>
            <person name="Ye Y."/>
            <person name="Xu Y."/>
            <person name="Zhou H."/>
            <person name="Xiong C."/>
            <person name="Li S."/>
            <person name="Yu J."/>
            <person name="Hong S."/>
            <person name="Yu X."/>
            <person name="Zou P."/>
            <person name="Chen C."/>
            <person name="Chang X."/>
            <person name="Wang W."/>
            <person name="Lv Y."/>
            <person name="Sun Y."/>
            <person name="Ma L."/>
            <person name="Shen B."/>
            <person name="Zhu C."/>
        </authorList>
    </citation>
    <scope>NUCLEOTIDE SEQUENCE [LARGE SCALE GENOMIC DNA]</scope>
</reference>
<dbReference type="VEuPathDB" id="VectorBase:ASIS016808"/>